<organism evidence="7 8">
    <name type="scientific">Apiospora rasikravindrae</name>
    <dbReference type="NCBI Taxonomy" id="990691"/>
    <lineage>
        <taxon>Eukaryota</taxon>
        <taxon>Fungi</taxon>
        <taxon>Dikarya</taxon>
        <taxon>Ascomycota</taxon>
        <taxon>Pezizomycotina</taxon>
        <taxon>Sordariomycetes</taxon>
        <taxon>Xylariomycetidae</taxon>
        <taxon>Amphisphaeriales</taxon>
        <taxon>Apiosporaceae</taxon>
        <taxon>Apiospora</taxon>
    </lineage>
</organism>
<reference evidence="7 8" key="1">
    <citation type="submission" date="2023-01" db="EMBL/GenBank/DDBJ databases">
        <title>Analysis of 21 Apiospora genomes using comparative genomics revels a genus with tremendous synthesis potential of carbohydrate active enzymes and secondary metabolites.</title>
        <authorList>
            <person name="Sorensen T."/>
        </authorList>
    </citation>
    <scope>NUCLEOTIDE SEQUENCE [LARGE SCALE GENOMIC DNA]</scope>
    <source>
        <strain evidence="7 8">CBS 33761</strain>
    </source>
</reference>
<evidence type="ECO:0000313" key="8">
    <source>
        <dbReference type="Proteomes" id="UP001444661"/>
    </source>
</evidence>
<evidence type="ECO:0000313" key="7">
    <source>
        <dbReference type="EMBL" id="KAK8040192.1"/>
    </source>
</evidence>
<proteinExistence type="inferred from homology"/>
<dbReference type="InterPro" id="IPR001563">
    <property type="entry name" value="Peptidase_S10"/>
</dbReference>
<dbReference type="EMBL" id="JAQQWK010000006">
    <property type="protein sequence ID" value="KAK8040192.1"/>
    <property type="molecule type" value="Genomic_DNA"/>
</dbReference>
<keyword evidence="8" id="KW-1185">Reference proteome</keyword>
<dbReference type="Gene3D" id="3.40.50.1820">
    <property type="entry name" value="alpha/beta hydrolase"/>
    <property type="match status" value="1"/>
</dbReference>
<dbReference type="Proteomes" id="UP001444661">
    <property type="component" value="Unassembled WGS sequence"/>
</dbReference>
<dbReference type="Pfam" id="PF00450">
    <property type="entry name" value="Peptidase_S10"/>
    <property type="match status" value="1"/>
</dbReference>
<comment type="caution">
    <text evidence="7">The sequence shown here is derived from an EMBL/GenBank/DDBJ whole genome shotgun (WGS) entry which is preliminary data.</text>
</comment>
<comment type="similarity">
    <text evidence="1">Belongs to the peptidase S10 family.</text>
</comment>
<evidence type="ECO:0000256" key="2">
    <source>
        <dbReference type="ARBA" id="ARBA00022645"/>
    </source>
</evidence>
<evidence type="ECO:0000256" key="5">
    <source>
        <dbReference type="ARBA" id="ARBA00023180"/>
    </source>
</evidence>
<feature type="chain" id="PRO_5045201022" description="Serine carboxypeptidase" evidence="6">
    <location>
        <begin position="19"/>
        <end position="118"/>
    </location>
</feature>
<evidence type="ECO:0000256" key="3">
    <source>
        <dbReference type="ARBA" id="ARBA00022670"/>
    </source>
</evidence>
<keyword evidence="2" id="KW-0121">Carboxypeptidase</keyword>
<dbReference type="SUPFAM" id="SSF53474">
    <property type="entry name" value="alpha/beta-Hydrolases"/>
    <property type="match status" value="1"/>
</dbReference>
<protein>
    <recommendedName>
        <fullName evidence="9">Serine carboxypeptidase</fullName>
    </recommendedName>
</protein>
<evidence type="ECO:0000256" key="1">
    <source>
        <dbReference type="ARBA" id="ARBA00009431"/>
    </source>
</evidence>
<evidence type="ECO:0000256" key="4">
    <source>
        <dbReference type="ARBA" id="ARBA00022801"/>
    </source>
</evidence>
<sequence>MRAQELVLGGLLGGLACAQFPPKREGVTYLKSKIHGNVTISYKEPGICETTPGVKSYSGYVHLPPGLVDDGSGEAQNYPINTFFWFFEARNDPANAPLAIWLNGGPGASSMMGVLEGK</sequence>
<dbReference type="PROSITE" id="PS51257">
    <property type="entry name" value="PROKAR_LIPOPROTEIN"/>
    <property type="match status" value="1"/>
</dbReference>
<name>A0ABR1T177_9PEZI</name>
<keyword evidence="5" id="KW-0325">Glycoprotein</keyword>
<keyword evidence="6" id="KW-0732">Signal</keyword>
<keyword evidence="4" id="KW-0378">Hydrolase</keyword>
<evidence type="ECO:0008006" key="9">
    <source>
        <dbReference type="Google" id="ProtNLM"/>
    </source>
</evidence>
<gene>
    <name evidence="7" type="ORF">PG993_008603</name>
</gene>
<accession>A0ABR1T177</accession>
<dbReference type="InterPro" id="IPR029058">
    <property type="entry name" value="AB_hydrolase_fold"/>
</dbReference>
<feature type="signal peptide" evidence="6">
    <location>
        <begin position="1"/>
        <end position="18"/>
    </location>
</feature>
<evidence type="ECO:0000256" key="6">
    <source>
        <dbReference type="SAM" id="SignalP"/>
    </source>
</evidence>
<keyword evidence="3" id="KW-0645">Protease</keyword>